<dbReference type="PANTHER" id="PTHR34294">
    <property type="entry name" value="TRANSCRIPTIONAL REGULATOR-RELATED"/>
    <property type="match status" value="1"/>
</dbReference>
<dbReference type="Gene3D" id="3.40.50.1360">
    <property type="match status" value="1"/>
</dbReference>
<name>A0A366D237_9GAMM</name>
<feature type="domain" description="Sugar-binding" evidence="5">
    <location>
        <begin position="64"/>
        <end position="314"/>
    </location>
</feature>
<proteinExistence type="inferred from homology"/>
<dbReference type="InterPro" id="IPR037171">
    <property type="entry name" value="NagB/RpiA_transferase-like"/>
</dbReference>
<evidence type="ECO:0000256" key="4">
    <source>
        <dbReference type="ARBA" id="ARBA00023163"/>
    </source>
</evidence>
<reference evidence="6 7" key="1">
    <citation type="submission" date="2018-06" db="EMBL/GenBank/DDBJ databases">
        <title>Genomic Encyclopedia of Type Strains, Phase III (KMG-III): the genomes of soil and plant-associated and newly described type strains.</title>
        <authorList>
            <person name="Whitman W."/>
        </authorList>
    </citation>
    <scope>NUCLEOTIDE SEQUENCE [LARGE SCALE GENOMIC DNA]</scope>
    <source>
        <strain evidence="6 7">CECT 7732</strain>
    </source>
</reference>
<dbReference type="Pfam" id="PF04198">
    <property type="entry name" value="Sugar-bind"/>
    <property type="match status" value="1"/>
</dbReference>
<evidence type="ECO:0000256" key="1">
    <source>
        <dbReference type="ARBA" id="ARBA00010466"/>
    </source>
</evidence>
<dbReference type="Gene3D" id="1.10.10.60">
    <property type="entry name" value="Homeodomain-like"/>
    <property type="match status" value="1"/>
</dbReference>
<comment type="similarity">
    <text evidence="1">Belongs to the SorC transcriptional regulatory family.</text>
</comment>
<keyword evidence="7" id="KW-1185">Reference proteome</keyword>
<sequence length="317" mass="34401">MSKIDEKRLLLKIATLYYQDGLKQADIAKTLRLSQSQVSRSITRCLKEGIVKISVIQPPSVFIGLETKIQQRFGVSNVIVVDVQDNPSDAQIKRAIGSSAAHYLDTSLRDGDLIGISSWSDTIRSMVDHLHTTKVKAKGVIQVLGGVGHNGNIQATILTQTMADILSCDAFMLPAQSIEHSLKDKLKMLDTAEVSDVVEMFNKVNLAIVGIGMLEPSNLLRNSGNYYDKTRLKELADKGAVGDICLHYYDESGRPVIDPEDDPVIGMSLEQLEACELVVALAGGLDKVDAIKGALSGNYIDVLITDRVTAEAILGAH</sequence>
<keyword evidence="4" id="KW-0804">Transcription</keyword>
<protein>
    <submittedName>
        <fullName evidence="6">Transcriptional regulator</fullName>
    </submittedName>
</protein>
<gene>
    <name evidence="6" type="ORF">DFP76_104313</name>
</gene>
<dbReference type="RefSeq" id="WP_113874442.1">
    <property type="nucleotide sequence ID" value="NZ_QNRF01000004.1"/>
</dbReference>
<organism evidence="6 7">
    <name type="scientific">Marinomonas aquiplantarum</name>
    <dbReference type="NCBI Taxonomy" id="491951"/>
    <lineage>
        <taxon>Bacteria</taxon>
        <taxon>Pseudomonadati</taxon>
        <taxon>Pseudomonadota</taxon>
        <taxon>Gammaproteobacteria</taxon>
        <taxon>Oceanospirillales</taxon>
        <taxon>Oceanospirillaceae</taxon>
        <taxon>Marinomonas</taxon>
    </lineage>
</organism>
<dbReference type="Proteomes" id="UP000252086">
    <property type="component" value="Unassembled WGS sequence"/>
</dbReference>
<evidence type="ECO:0000313" key="7">
    <source>
        <dbReference type="Proteomes" id="UP000252086"/>
    </source>
</evidence>
<comment type="caution">
    <text evidence="6">The sequence shown here is derived from an EMBL/GenBank/DDBJ whole genome shotgun (WGS) entry which is preliminary data.</text>
</comment>
<dbReference type="PANTHER" id="PTHR34294:SF12">
    <property type="entry name" value="SUGAR-BINDING TRANSCRIPTIONAL REGULATOR"/>
    <property type="match status" value="1"/>
</dbReference>
<dbReference type="AlphaFoldDB" id="A0A366D237"/>
<dbReference type="OrthoDB" id="9808171at2"/>
<dbReference type="GO" id="GO:0003677">
    <property type="term" value="F:DNA binding"/>
    <property type="evidence" value="ECO:0007669"/>
    <property type="project" value="UniProtKB-KW"/>
</dbReference>
<dbReference type="GO" id="GO:0030246">
    <property type="term" value="F:carbohydrate binding"/>
    <property type="evidence" value="ECO:0007669"/>
    <property type="project" value="InterPro"/>
</dbReference>
<keyword evidence="2" id="KW-0805">Transcription regulation</keyword>
<keyword evidence="3" id="KW-0238">DNA-binding</keyword>
<dbReference type="InterPro" id="IPR007324">
    <property type="entry name" value="Sugar-bd_dom_put"/>
</dbReference>
<evidence type="ECO:0000259" key="5">
    <source>
        <dbReference type="Pfam" id="PF04198"/>
    </source>
</evidence>
<evidence type="ECO:0000256" key="2">
    <source>
        <dbReference type="ARBA" id="ARBA00023015"/>
    </source>
</evidence>
<dbReference type="InterPro" id="IPR051054">
    <property type="entry name" value="SorC_transcr_regulators"/>
</dbReference>
<evidence type="ECO:0000256" key="3">
    <source>
        <dbReference type="ARBA" id="ARBA00023125"/>
    </source>
</evidence>
<accession>A0A366D237</accession>
<dbReference type="SUPFAM" id="SSF100950">
    <property type="entry name" value="NagB/RpiA/CoA transferase-like"/>
    <property type="match status" value="1"/>
</dbReference>
<dbReference type="EMBL" id="QNRF01000004">
    <property type="protein sequence ID" value="RBO83494.1"/>
    <property type="molecule type" value="Genomic_DNA"/>
</dbReference>
<evidence type="ECO:0000313" key="6">
    <source>
        <dbReference type="EMBL" id="RBO83494.1"/>
    </source>
</evidence>